<evidence type="ECO:0000256" key="8">
    <source>
        <dbReference type="RuleBase" id="RU000405"/>
    </source>
</evidence>
<dbReference type="OrthoDB" id="1890790at2759"/>
<comment type="subcellular location">
    <subcellularLocation>
        <location evidence="1">Membrane</location>
    </subcellularLocation>
</comment>
<dbReference type="GO" id="GO:0004383">
    <property type="term" value="F:guanylate cyclase activity"/>
    <property type="evidence" value="ECO:0007669"/>
    <property type="project" value="TreeGrafter"/>
</dbReference>
<evidence type="ECO:0000256" key="3">
    <source>
        <dbReference type="ARBA" id="ARBA00022741"/>
    </source>
</evidence>
<keyword evidence="7 8" id="KW-0456">Lyase</keyword>
<organism evidence="10 11">
    <name type="scientific">Leptotrombidium deliense</name>
    <dbReference type="NCBI Taxonomy" id="299467"/>
    <lineage>
        <taxon>Eukaryota</taxon>
        <taxon>Metazoa</taxon>
        <taxon>Ecdysozoa</taxon>
        <taxon>Arthropoda</taxon>
        <taxon>Chelicerata</taxon>
        <taxon>Arachnida</taxon>
        <taxon>Acari</taxon>
        <taxon>Acariformes</taxon>
        <taxon>Trombidiformes</taxon>
        <taxon>Prostigmata</taxon>
        <taxon>Anystina</taxon>
        <taxon>Parasitengona</taxon>
        <taxon>Trombiculoidea</taxon>
        <taxon>Trombiculidae</taxon>
        <taxon>Leptotrombidium</taxon>
    </lineage>
</organism>
<dbReference type="GO" id="GO:0007168">
    <property type="term" value="P:receptor guanylyl cyclase signaling pathway"/>
    <property type="evidence" value="ECO:0007669"/>
    <property type="project" value="TreeGrafter"/>
</dbReference>
<keyword evidence="11" id="KW-1185">Reference proteome</keyword>
<dbReference type="InterPro" id="IPR001054">
    <property type="entry name" value="A/G_cyclase"/>
</dbReference>
<evidence type="ECO:0000313" key="11">
    <source>
        <dbReference type="Proteomes" id="UP000288716"/>
    </source>
</evidence>
<dbReference type="PANTHER" id="PTHR11920:SF462">
    <property type="entry name" value="GUANYLATE CYCLASE"/>
    <property type="match status" value="1"/>
</dbReference>
<protein>
    <submittedName>
        <fullName evidence="10">Retinal guanylyl cyclase 1-like protein</fullName>
    </submittedName>
</protein>
<dbReference type="GO" id="GO:0001653">
    <property type="term" value="F:peptide receptor activity"/>
    <property type="evidence" value="ECO:0007669"/>
    <property type="project" value="TreeGrafter"/>
</dbReference>
<dbReference type="PROSITE" id="PS50125">
    <property type="entry name" value="GUANYLATE_CYCLASE_2"/>
    <property type="match status" value="1"/>
</dbReference>
<dbReference type="PROSITE" id="PS00452">
    <property type="entry name" value="GUANYLATE_CYCLASE_1"/>
    <property type="match status" value="1"/>
</dbReference>
<keyword evidence="2" id="KW-0812">Transmembrane</keyword>
<dbReference type="InterPro" id="IPR050401">
    <property type="entry name" value="Cyclic_nucleotide_synthase"/>
</dbReference>
<dbReference type="Pfam" id="PF00211">
    <property type="entry name" value="Guanylate_cyc"/>
    <property type="match status" value="1"/>
</dbReference>
<keyword evidence="4" id="KW-1133">Transmembrane helix</keyword>
<evidence type="ECO:0000256" key="2">
    <source>
        <dbReference type="ARBA" id="ARBA00022692"/>
    </source>
</evidence>
<dbReference type="InterPro" id="IPR029787">
    <property type="entry name" value="Nucleotide_cyclase"/>
</dbReference>
<keyword evidence="5" id="KW-0472">Membrane</keyword>
<comment type="caution">
    <text evidence="10">The sequence shown here is derived from an EMBL/GenBank/DDBJ whole genome shotgun (WGS) entry which is preliminary data.</text>
</comment>
<dbReference type="AlphaFoldDB" id="A0A443S078"/>
<dbReference type="STRING" id="299467.A0A443S078"/>
<dbReference type="SUPFAM" id="SSF55073">
    <property type="entry name" value="Nucleotide cyclase"/>
    <property type="match status" value="1"/>
</dbReference>
<feature type="non-terminal residue" evidence="10">
    <location>
        <position position="1"/>
    </location>
</feature>
<sequence>SVANQLKLGIDVPPEKFDAVTIFFSDIVGFTTISAFSEPMEIITLLNDLYTIIDNTILHRNVYKVETIGDSYMLVSGLPNRNCDHAQQIATIALEILDQCLNFKIRHMPKIPFKIRIGINSGPVVAGVVGYTMPRYCLFGDTVNVASRMESTGRAFAIHVSKSTEILLRGHNFELTYRGEILLKGKGKQSTYWLTGKQNELHFPLPVDIEYNKFSLNVKFCQMKKLLFSRNEDNHGFADETLFRQNTV</sequence>
<dbReference type="InterPro" id="IPR018297">
    <property type="entry name" value="A/G_cyclase_CS"/>
</dbReference>
<dbReference type="GO" id="GO:0000166">
    <property type="term" value="F:nucleotide binding"/>
    <property type="evidence" value="ECO:0007669"/>
    <property type="project" value="UniProtKB-KW"/>
</dbReference>
<proteinExistence type="inferred from homology"/>
<dbReference type="PANTHER" id="PTHR11920">
    <property type="entry name" value="GUANYLYL CYCLASE"/>
    <property type="match status" value="1"/>
</dbReference>
<dbReference type="GO" id="GO:0004016">
    <property type="term" value="F:adenylate cyclase activity"/>
    <property type="evidence" value="ECO:0007669"/>
    <property type="project" value="TreeGrafter"/>
</dbReference>
<dbReference type="Gene3D" id="3.30.70.1230">
    <property type="entry name" value="Nucleotide cyclase"/>
    <property type="match status" value="1"/>
</dbReference>
<keyword evidence="6" id="KW-0325">Glycoprotein</keyword>
<dbReference type="CDD" id="cd07302">
    <property type="entry name" value="CHD"/>
    <property type="match status" value="1"/>
</dbReference>
<evidence type="ECO:0000259" key="9">
    <source>
        <dbReference type="PROSITE" id="PS50125"/>
    </source>
</evidence>
<evidence type="ECO:0000313" key="10">
    <source>
        <dbReference type="EMBL" id="RWS20904.1"/>
    </source>
</evidence>
<evidence type="ECO:0000256" key="5">
    <source>
        <dbReference type="ARBA" id="ARBA00023136"/>
    </source>
</evidence>
<accession>A0A443S078</accession>
<dbReference type="VEuPathDB" id="VectorBase:LDEU011136"/>
<evidence type="ECO:0000256" key="6">
    <source>
        <dbReference type="ARBA" id="ARBA00023180"/>
    </source>
</evidence>
<reference evidence="10 11" key="1">
    <citation type="journal article" date="2018" name="Gigascience">
        <title>Genomes of trombidid mites reveal novel predicted allergens and laterally-transferred genes associated with secondary metabolism.</title>
        <authorList>
            <person name="Dong X."/>
            <person name="Chaisiri K."/>
            <person name="Xia D."/>
            <person name="Armstrong S.D."/>
            <person name="Fang Y."/>
            <person name="Donnelly M.J."/>
            <person name="Kadowaki T."/>
            <person name="McGarry J.W."/>
            <person name="Darby A.C."/>
            <person name="Makepeace B.L."/>
        </authorList>
    </citation>
    <scope>NUCLEOTIDE SEQUENCE [LARGE SCALE GENOMIC DNA]</scope>
    <source>
        <strain evidence="10">UoL-UT</strain>
    </source>
</reference>
<evidence type="ECO:0000256" key="1">
    <source>
        <dbReference type="ARBA" id="ARBA00004370"/>
    </source>
</evidence>
<evidence type="ECO:0000256" key="7">
    <source>
        <dbReference type="ARBA" id="ARBA00023239"/>
    </source>
</evidence>
<feature type="domain" description="Guanylate cyclase" evidence="9">
    <location>
        <begin position="21"/>
        <end position="150"/>
    </location>
</feature>
<dbReference type="EMBL" id="NCKV01014825">
    <property type="protein sequence ID" value="RWS20904.1"/>
    <property type="molecule type" value="Genomic_DNA"/>
</dbReference>
<dbReference type="Proteomes" id="UP000288716">
    <property type="component" value="Unassembled WGS sequence"/>
</dbReference>
<name>A0A443S078_9ACAR</name>
<comment type="similarity">
    <text evidence="8">Belongs to the adenylyl cyclase class-4/guanylyl cyclase family.</text>
</comment>
<dbReference type="GO" id="GO:0005886">
    <property type="term" value="C:plasma membrane"/>
    <property type="evidence" value="ECO:0007669"/>
    <property type="project" value="TreeGrafter"/>
</dbReference>
<dbReference type="FunFam" id="3.30.70.1230:FF:000015">
    <property type="entry name" value="Guanylate cyclase"/>
    <property type="match status" value="1"/>
</dbReference>
<keyword evidence="3" id="KW-0547">Nucleotide-binding</keyword>
<gene>
    <name evidence="10" type="ORF">B4U80_00479</name>
</gene>
<evidence type="ECO:0000256" key="4">
    <source>
        <dbReference type="ARBA" id="ARBA00022989"/>
    </source>
</evidence>
<dbReference type="SMART" id="SM00044">
    <property type="entry name" value="CYCc"/>
    <property type="match status" value="1"/>
</dbReference>
<dbReference type="GO" id="GO:0035556">
    <property type="term" value="P:intracellular signal transduction"/>
    <property type="evidence" value="ECO:0007669"/>
    <property type="project" value="InterPro"/>
</dbReference>